<evidence type="ECO:0000256" key="8">
    <source>
        <dbReference type="ARBA" id="ARBA00023180"/>
    </source>
</evidence>
<evidence type="ECO:0000256" key="1">
    <source>
        <dbReference type="ARBA" id="ARBA00004609"/>
    </source>
</evidence>
<dbReference type="AlphaFoldDB" id="A0A9N7UWQ2"/>
<comment type="similarity">
    <text evidence="2 11">Belongs to the glypican family.</text>
</comment>
<dbReference type="GO" id="GO:0009986">
    <property type="term" value="C:cell surface"/>
    <property type="evidence" value="ECO:0007669"/>
    <property type="project" value="TreeGrafter"/>
</dbReference>
<comment type="caution">
    <text evidence="13">The sequence shown here is derived from an EMBL/GenBank/DDBJ whole genome shotgun (WGS) entry which is preliminary data.</text>
</comment>
<evidence type="ECO:0000256" key="7">
    <source>
        <dbReference type="ARBA" id="ARBA00023136"/>
    </source>
</evidence>
<evidence type="ECO:0000256" key="9">
    <source>
        <dbReference type="ARBA" id="ARBA00023207"/>
    </source>
</evidence>
<dbReference type="GO" id="GO:0009966">
    <property type="term" value="P:regulation of signal transduction"/>
    <property type="evidence" value="ECO:0007669"/>
    <property type="project" value="InterPro"/>
</dbReference>
<reference evidence="13" key="1">
    <citation type="submission" date="2020-03" db="EMBL/GenBank/DDBJ databases">
        <authorList>
            <person name="Weist P."/>
        </authorList>
    </citation>
    <scope>NUCLEOTIDE SEQUENCE</scope>
</reference>
<keyword evidence="7 12" id="KW-0472">Membrane</keyword>
<organism evidence="13 14">
    <name type="scientific">Pleuronectes platessa</name>
    <name type="common">European plaice</name>
    <dbReference type="NCBI Taxonomy" id="8262"/>
    <lineage>
        <taxon>Eukaryota</taxon>
        <taxon>Metazoa</taxon>
        <taxon>Chordata</taxon>
        <taxon>Craniata</taxon>
        <taxon>Vertebrata</taxon>
        <taxon>Euteleostomi</taxon>
        <taxon>Actinopterygii</taxon>
        <taxon>Neopterygii</taxon>
        <taxon>Teleostei</taxon>
        <taxon>Neoteleostei</taxon>
        <taxon>Acanthomorphata</taxon>
        <taxon>Carangaria</taxon>
        <taxon>Pleuronectiformes</taxon>
        <taxon>Pleuronectoidei</taxon>
        <taxon>Pleuronectidae</taxon>
        <taxon>Pleuronectes</taxon>
    </lineage>
</organism>
<dbReference type="GO" id="GO:0045202">
    <property type="term" value="C:synapse"/>
    <property type="evidence" value="ECO:0007669"/>
    <property type="project" value="TreeGrafter"/>
</dbReference>
<dbReference type="GO" id="GO:0005886">
    <property type="term" value="C:plasma membrane"/>
    <property type="evidence" value="ECO:0007669"/>
    <property type="project" value="UniProtKB-SubCell"/>
</dbReference>
<keyword evidence="3" id="KW-1003">Cell membrane</keyword>
<keyword evidence="14" id="KW-1185">Reference proteome</keyword>
<keyword evidence="6 12" id="KW-0654">Proteoglycan</keyword>
<dbReference type="InterPro" id="IPR001863">
    <property type="entry name" value="Glypican"/>
</dbReference>
<dbReference type="GO" id="GO:0098552">
    <property type="term" value="C:side of membrane"/>
    <property type="evidence" value="ECO:0007669"/>
    <property type="project" value="UniProtKB-KW"/>
</dbReference>
<evidence type="ECO:0000256" key="12">
    <source>
        <dbReference type="RuleBase" id="RU003519"/>
    </source>
</evidence>
<protein>
    <submittedName>
        <fullName evidence="13">Uncharacterized protein</fullName>
    </submittedName>
</protein>
<dbReference type="GO" id="GO:0016477">
    <property type="term" value="P:cell migration"/>
    <property type="evidence" value="ECO:0007669"/>
    <property type="project" value="TreeGrafter"/>
</dbReference>
<evidence type="ECO:0000256" key="4">
    <source>
        <dbReference type="ARBA" id="ARBA00022622"/>
    </source>
</evidence>
<dbReference type="GO" id="GO:0005576">
    <property type="term" value="C:extracellular region"/>
    <property type="evidence" value="ECO:0007669"/>
    <property type="project" value="TreeGrafter"/>
</dbReference>
<dbReference type="Pfam" id="PF01153">
    <property type="entry name" value="Glypican"/>
    <property type="match status" value="1"/>
</dbReference>
<dbReference type="PANTHER" id="PTHR10822:SF30">
    <property type="entry name" value="DALLY-LIKE, ISOFORM A"/>
    <property type="match status" value="1"/>
</dbReference>
<evidence type="ECO:0000313" key="13">
    <source>
        <dbReference type="EMBL" id="CAB1440852.1"/>
    </source>
</evidence>
<proteinExistence type="inferred from homology"/>
<comment type="function">
    <text evidence="12">Cell surface proteoglycan.</text>
</comment>
<keyword evidence="9 12" id="KW-0357">Heparan sulfate</keyword>
<evidence type="ECO:0000256" key="5">
    <source>
        <dbReference type="ARBA" id="ARBA00022729"/>
    </source>
</evidence>
<keyword evidence="5" id="KW-0732">Signal</keyword>
<sequence length="88" mass="9815">MLLVADRLDGPFNIEEAIDPIDIKISDAIMTMQDNSMTVSAKVFQGVAKPKHRGGRSHAASQMCSALVIDLHREDERPRSRNKPWKTA</sequence>
<comment type="subcellular location">
    <subcellularLocation>
        <location evidence="1 12">Cell membrane</location>
        <topology evidence="1 12">Lipid-anchor</topology>
        <topology evidence="1 12">GPI-anchor</topology>
    </subcellularLocation>
</comment>
<evidence type="ECO:0000313" key="14">
    <source>
        <dbReference type="Proteomes" id="UP001153269"/>
    </source>
</evidence>
<dbReference type="EMBL" id="CADEAL010002530">
    <property type="protein sequence ID" value="CAB1440852.1"/>
    <property type="molecule type" value="Genomic_DNA"/>
</dbReference>
<evidence type="ECO:0000256" key="3">
    <source>
        <dbReference type="ARBA" id="ARBA00022475"/>
    </source>
</evidence>
<keyword evidence="8" id="KW-0325">Glycoprotein</keyword>
<evidence type="ECO:0000256" key="10">
    <source>
        <dbReference type="ARBA" id="ARBA00023288"/>
    </source>
</evidence>
<name>A0A9N7UWQ2_PLEPL</name>
<evidence type="ECO:0000256" key="6">
    <source>
        <dbReference type="ARBA" id="ARBA00022974"/>
    </source>
</evidence>
<keyword evidence="4 12" id="KW-0336">GPI-anchor</keyword>
<dbReference type="GO" id="GO:1905475">
    <property type="term" value="P:regulation of protein localization to membrane"/>
    <property type="evidence" value="ECO:0007669"/>
    <property type="project" value="TreeGrafter"/>
</dbReference>
<evidence type="ECO:0000256" key="11">
    <source>
        <dbReference type="RuleBase" id="RU003518"/>
    </source>
</evidence>
<dbReference type="Proteomes" id="UP001153269">
    <property type="component" value="Unassembled WGS sequence"/>
</dbReference>
<evidence type="ECO:0000256" key="2">
    <source>
        <dbReference type="ARBA" id="ARBA00010260"/>
    </source>
</evidence>
<dbReference type="PANTHER" id="PTHR10822">
    <property type="entry name" value="GLYPICAN"/>
    <property type="match status" value="1"/>
</dbReference>
<keyword evidence="10 12" id="KW-0449">Lipoprotein</keyword>
<gene>
    <name evidence="13" type="ORF">PLEPLA_LOCUS28646</name>
</gene>
<feature type="non-terminal residue" evidence="13">
    <location>
        <position position="1"/>
    </location>
</feature>
<accession>A0A9N7UWQ2</accession>